<dbReference type="RefSeq" id="WP_139687665.1">
    <property type="nucleotide sequence ID" value="NZ_WEHW01000009.1"/>
</dbReference>
<keyword evidence="2" id="KW-1185">Reference proteome</keyword>
<organism evidence="1 2">
    <name type="scientific">Sutterella seckii</name>
    <dbReference type="NCBI Taxonomy" id="1944635"/>
    <lineage>
        <taxon>Bacteria</taxon>
        <taxon>Pseudomonadati</taxon>
        <taxon>Pseudomonadota</taxon>
        <taxon>Betaproteobacteria</taxon>
        <taxon>Burkholderiales</taxon>
        <taxon>Sutterellaceae</taxon>
        <taxon>Sutterella</taxon>
    </lineage>
</organism>
<name>A0AAI9WNE5_9BURK</name>
<dbReference type="AlphaFoldDB" id="A0AAI9WNE5"/>
<protein>
    <submittedName>
        <fullName evidence="1">Uncharacterized protein</fullName>
    </submittedName>
</protein>
<evidence type="ECO:0000313" key="1">
    <source>
        <dbReference type="EMBL" id="KAB7651894.1"/>
    </source>
</evidence>
<comment type="caution">
    <text evidence="1">The sequence shown here is derived from an EMBL/GenBank/DDBJ whole genome shotgun (WGS) entry which is preliminary data.</text>
</comment>
<proteinExistence type="predicted"/>
<reference evidence="1 2" key="1">
    <citation type="submission" date="2019-10" db="EMBL/GenBank/DDBJ databases">
        <title>Genome diversity of Sutterella seckii.</title>
        <authorList>
            <person name="Chaplin A.V."/>
            <person name="Sokolova S.R."/>
            <person name="Mosin K.A."/>
            <person name="Ivanova E.L."/>
            <person name="Kochetkova T.O."/>
            <person name="Goltsov A.Y."/>
            <person name="Trofimov D.Y."/>
            <person name="Efimov B.A."/>
        </authorList>
    </citation>
    <scope>NUCLEOTIDE SEQUENCE [LARGE SCALE GENOMIC DNA]</scope>
    <source>
        <strain evidence="1 2">ASD3426</strain>
    </source>
</reference>
<dbReference type="EMBL" id="WEHW01000009">
    <property type="protein sequence ID" value="KAB7651894.1"/>
    <property type="molecule type" value="Genomic_DNA"/>
</dbReference>
<gene>
    <name evidence="1" type="ORF">GBM96_04390</name>
</gene>
<accession>A0AAI9WNE5</accession>
<evidence type="ECO:0000313" key="2">
    <source>
        <dbReference type="Proteomes" id="UP000469462"/>
    </source>
</evidence>
<dbReference type="Proteomes" id="UP000469462">
    <property type="component" value="Unassembled WGS sequence"/>
</dbReference>
<sequence length="85" mass="9615">MKNDNSDPIKQIDSNCGTLFSDHSDECVNIENKEEMISLEEKIASSPFKFYGAKPELDLFLSDIDFATGRRKIRCITTISHSAKE</sequence>